<protein>
    <submittedName>
        <fullName evidence="2">GNAT family N-acetyltransferase</fullName>
    </submittedName>
</protein>
<gene>
    <name evidence="2" type="ORF">KGQ19_39340</name>
</gene>
<dbReference type="CDD" id="cd04301">
    <property type="entry name" value="NAT_SF"/>
    <property type="match status" value="1"/>
</dbReference>
<feature type="domain" description="N-acetyltransferase" evidence="1">
    <location>
        <begin position="10"/>
        <end position="160"/>
    </location>
</feature>
<evidence type="ECO:0000259" key="1">
    <source>
        <dbReference type="PROSITE" id="PS51186"/>
    </source>
</evidence>
<dbReference type="Gene3D" id="3.40.630.30">
    <property type="match status" value="1"/>
</dbReference>
<dbReference type="Proteomes" id="UP000730482">
    <property type="component" value="Unassembled WGS sequence"/>
</dbReference>
<accession>A0ABS5L3X1</accession>
<dbReference type="RefSeq" id="WP_212018985.1">
    <property type="nucleotide sequence ID" value="NZ_JAAFYZ010000220.1"/>
</dbReference>
<reference evidence="2 3" key="1">
    <citation type="submission" date="2020-02" db="EMBL/GenBank/DDBJ databases">
        <title>Acidophilic actinobacteria isolated from forest soil.</title>
        <authorList>
            <person name="Golinska P."/>
        </authorList>
    </citation>
    <scope>NUCLEOTIDE SEQUENCE [LARGE SCALE GENOMIC DNA]</scope>
    <source>
        <strain evidence="2 3">NL8</strain>
    </source>
</reference>
<proteinExistence type="predicted"/>
<name>A0ABS5L3X1_9ACTN</name>
<keyword evidence="3" id="KW-1185">Reference proteome</keyword>
<evidence type="ECO:0000313" key="3">
    <source>
        <dbReference type="Proteomes" id="UP000730482"/>
    </source>
</evidence>
<dbReference type="PROSITE" id="PS51186">
    <property type="entry name" value="GNAT"/>
    <property type="match status" value="1"/>
</dbReference>
<dbReference type="EMBL" id="JAAFYZ010000220">
    <property type="protein sequence ID" value="MBS2552925.1"/>
    <property type="molecule type" value="Genomic_DNA"/>
</dbReference>
<comment type="caution">
    <text evidence="2">The sequence shown here is derived from an EMBL/GenBank/DDBJ whole genome shotgun (WGS) entry which is preliminary data.</text>
</comment>
<sequence>MSGSEAASGRRLTPVTPENFDAAVAVKVRVDQQHLVAPVMKSLAQAYVYGDAAWPRLILDGDRVVGFLMAFVGIDWHEDGGSDLRSGLWRLNIAVGEQRRGYGRFAVEQVATEIRRRGGDRMFVSYHPGPGGPEVFYQGLGFKPNGESAGDQTVAVLDLY</sequence>
<dbReference type="InterPro" id="IPR016181">
    <property type="entry name" value="Acyl_CoA_acyltransferase"/>
</dbReference>
<dbReference type="InterPro" id="IPR000182">
    <property type="entry name" value="GNAT_dom"/>
</dbReference>
<evidence type="ECO:0000313" key="2">
    <source>
        <dbReference type="EMBL" id="MBS2552925.1"/>
    </source>
</evidence>
<organism evidence="2 3">
    <name type="scientific">Catenulispora pinistramenti</name>
    <dbReference type="NCBI Taxonomy" id="2705254"/>
    <lineage>
        <taxon>Bacteria</taxon>
        <taxon>Bacillati</taxon>
        <taxon>Actinomycetota</taxon>
        <taxon>Actinomycetes</taxon>
        <taxon>Catenulisporales</taxon>
        <taxon>Catenulisporaceae</taxon>
        <taxon>Catenulispora</taxon>
    </lineage>
</organism>
<dbReference type="SUPFAM" id="SSF55729">
    <property type="entry name" value="Acyl-CoA N-acyltransferases (Nat)"/>
    <property type="match status" value="1"/>
</dbReference>